<dbReference type="FunFam" id="1.10.472.10:FF:000220">
    <property type="entry name" value="Cyclin superfamily protein, putative"/>
    <property type="match status" value="1"/>
</dbReference>
<dbReference type="EMBL" id="JAMSHJ010000006">
    <property type="protein sequence ID" value="KAI5396268.1"/>
    <property type="molecule type" value="Genomic_DNA"/>
</dbReference>
<protein>
    <recommendedName>
        <fullName evidence="7">DNA replication licensing factor MCM7</fullName>
        <ecNumber evidence="7">3.6.4.12</ecNumber>
    </recommendedName>
</protein>
<dbReference type="InterPro" id="IPR008050">
    <property type="entry name" value="MCM7"/>
</dbReference>
<dbReference type="GO" id="GO:0051301">
    <property type="term" value="P:cell division"/>
    <property type="evidence" value="ECO:0007669"/>
    <property type="project" value="UniProtKB-KW"/>
</dbReference>
<keyword evidence="7" id="KW-0347">Helicase</keyword>
<comment type="catalytic activity">
    <reaction evidence="6 7">
        <text>ATP + H2O = ADP + phosphate + H(+)</text>
        <dbReference type="Rhea" id="RHEA:13065"/>
        <dbReference type="ChEBI" id="CHEBI:15377"/>
        <dbReference type="ChEBI" id="CHEBI:15378"/>
        <dbReference type="ChEBI" id="CHEBI:30616"/>
        <dbReference type="ChEBI" id="CHEBI:43474"/>
        <dbReference type="ChEBI" id="CHEBI:456216"/>
        <dbReference type="EC" id="3.6.4.12"/>
    </reaction>
</comment>
<dbReference type="AlphaFoldDB" id="A0A9D4W562"/>
<feature type="domain" description="MCM C-terminal AAA(+) ATPase" evidence="8">
    <location>
        <begin position="306"/>
        <end position="346"/>
    </location>
</feature>
<evidence type="ECO:0000256" key="6">
    <source>
        <dbReference type="ARBA" id="ARBA00047995"/>
    </source>
</evidence>
<keyword evidence="7" id="KW-0238">DNA-binding</keyword>
<dbReference type="InterPro" id="IPR012340">
    <property type="entry name" value="NA-bd_OB-fold"/>
</dbReference>
<dbReference type="GO" id="GO:0003697">
    <property type="term" value="F:single-stranded DNA binding"/>
    <property type="evidence" value="ECO:0007669"/>
    <property type="project" value="TreeGrafter"/>
</dbReference>
<evidence type="ECO:0000256" key="4">
    <source>
        <dbReference type="ARBA" id="ARBA00023127"/>
    </source>
</evidence>
<evidence type="ECO:0000313" key="9">
    <source>
        <dbReference type="EMBL" id="KAI5396268.1"/>
    </source>
</evidence>
<dbReference type="SUPFAM" id="SSF50249">
    <property type="entry name" value="Nucleic acid-binding proteins"/>
    <property type="match status" value="1"/>
</dbReference>
<dbReference type="InterPro" id="IPR013763">
    <property type="entry name" value="Cyclin-like_dom"/>
</dbReference>
<dbReference type="InterPro" id="IPR033762">
    <property type="entry name" value="MCM_OB"/>
</dbReference>
<comment type="function">
    <text evidence="7">Acts as component of the MCM2-7 complex (MCM complex) which is the replicative helicase essential for 'once per cell cycle' DNA replication initiation and elongation in eukaryotic cells. The active ATPase sites in the MCM2-7 ring are formed through the interaction surfaces of two neighboring subunits such that a critical structure of a conserved arginine finger motif is provided in trans relative to the ATP-binding site of the Walker A box of the adjacent subunit. The six ATPase active sites, however, are likely to contribute differentially to the complex helicase activity.</text>
</comment>
<keyword evidence="4" id="KW-0195">Cyclin</keyword>
<dbReference type="Pfam" id="PF17207">
    <property type="entry name" value="MCM_OB"/>
    <property type="match status" value="1"/>
</dbReference>
<evidence type="ECO:0000259" key="8">
    <source>
        <dbReference type="PROSITE" id="PS50051"/>
    </source>
</evidence>
<proteinExistence type="inferred from homology"/>
<dbReference type="PROSITE" id="PS50051">
    <property type="entry name" value="MCM_2"/>
    <property type="match status" value="1"/>
</dbReference>
<comment type="caution">
    <text evidence="9">The sequence shown here is derived from an EMBL/GenBank/DDBJ whole genome shotgun (WGS) entry which is preliminary data.</text>
</comment>
<dbReference type="GO" id="GO:0006271">
    <property type="term" value="P:DNA strand elongation involved in DNA replication"/>
    <property type="evidence" value="ECO:0007669"/>
    <property type="project" value="TreeGrafter"/>
</dbReference>
<keyword evidence="2 7" id="KW-0547">Nucleotide-binding</keyword>
<dbReference type="SMART" id="SM00350">
    <property type="entry name" value="MCM"/>
    <property type="match status" value="1"/>
</dbReference>
<dbReference type="Gramene" id="Psat06G0246400-T1">
    <property type="protein sequence ID" value="KAI5396268.1"/>
    <property type="gene ID" value="KIW84_062464"/>
</dbReference>
<dbReference type="Proteomes" id="UP001058974">
    <property type="component" value="Chromosome 6"/>
</dbReference>
<dbReference type="SMART" id="SM01332">
    <property type="entry name" value="Cyclin_C"/>
    <property type="match status" value="1"/>
</dbReference>
<keyword evidence="7" id="KW-0378">Hydrolase</keyword>
<dbReference type="GO" id="GO:0005634">
    <property type="term" value="C:nucleus"/>
    <property type="evidence" value="ECO:0007669"/>
    <property type="project" value="UniProtKB-SubCell"/>
</dbReference>
<dbReference type="Pfam" id="PF00493">
    <property type="entry name" value="MCM"/>
    <property type="match status" value="1"/>
</dbReference>
<evidence type="ECO:0000313" key="10">
    <source>
        <dbReference type="Proteomes" id="UP001058974"/>
    </source>
</evidence>
<dbReference type="GO" id="GO:0005524">
    <property type="term" value="F:ATP binding"/>
    <property type="evidence" value="ECO:0007669"/>
    <property type="project" value="UniProtKB-KW"/>
</dbReference>
<dbReference type="InterPro" id="IPR036915">
    <property type="entry name" value="Cyclin-like_sf"/>
</dbReference>
<sequence>MEAEILKSLNFEMGNPHVNTFLNEFIGFATENQKTSKLQMEFLCNYLAELSLLDYECIRFLPSTVAASVIFLARFIIRPGVHPWQDVANHKTRSVEIDLDDLMNYKDLDEEFLTRVTENTRRYVGIFADAIDELMPEPTEAFIDDDHDILMTQRSDEGTEGADGSDPHQKMPSEIKRFFEVYVKASSKGRPFTIREVKASNIGQLVRLAGIVTRCSDVKPLMQVAVYTCEDCGFEIYQVAPGDVVELSGIFLPIPYVGFRAMRAGLVADTYLEAMSVSHFKKKYEEYELRGDEEEQIKRLAEDGDIYDKLARSLAPEIFGHEDIKKALLLLLVGAPHRQLKDGMKVINFILFEAHMFNGA</sequence>
<dbReference type="GO" id="GO:0006270">
    <property type="term" value="P:DNA replication initiation"/>
    <property type="evidence" value="ECO:0007669"/>
    <property type="project" value="InterPro"/>
</dbReference>
<dbReference type="SUPFAM" id="SSF47954">
    <property type="entry name" value="Cyclin-like"/>
    <property type="match status" value="1"/>
</dbReference>
<evidence type="ECO:0000256" key="5">
    <source>
        <dbReference type="ARBA" id="ARBA00023306"/>
    </source>
</evidence>
<evidence type="ECO:0000256" key="7">
    <source>
        <dbReference type="RuleBase" id="RU365012"/>
    </source>
</evidence>
<dbReference type="GO" id="GO:0016787">
    <property type="term" value="F:hydrolase activity"/>
    <property type="evidence" value="ECO:0007669"/>
    <property type="project" value="UniProtKB-KW"/>
</dbReference>
<evidence type="ECO:0000256" key="2">
    <source>
        <dbReference type="ARBA" id="ARBA00022741"/>
    </source>
</evidence>
<evidence type="ECO:0000256" key="3">
    <source>
        <dbReference type="ARBA" id="ARBA00022840"/>
    </source>
</evidence>
<dbReference type="InterPro" id="IPR031327">
    <property type="entry name" value="MCM"/>
</dbReference>
<keyword evidence="5 7" id="KW-0131">Cell cycle</keyword>
<dbReference type="InterPro" id="IPR004367">
    <property type="entry name" value="Cyclin_C-dom"/>
</dbReference>
<name>A0A9D4W562_PEA</name>
<dbReference type="Gene3D" id="2.40.50.140">
    <property type="entry name" value="Nucleic acid-binding proteins"/>
    <property type="match status" value="1"/>
</dbReference>
<dbReference type="PANTHER" id="PTHR11630:SF26">
    <property type="entry name" value="DNA REPLICATION LICENSING FACTOR MCM7"/>
    <property type="match status" value="1"/>
</dbReference>
<dbReference type="InterPro" id="IPR027417">
    <property type="entry name" value="P-loop_NTPase"/>
</dbReference>
<keyword evidence="3 7" id="KW-0067">ATP-binding</keyword>
<reference evidence="9 10" key="1">
    <citation type="journal article" date="2022" name="Nat. Genet.">
        <title>Improved pea reference genome and pan-genome highlight genomic features and evolutionary characteristics.</title>
        <authorList>
            <person name="Yang T."/>
            <person name="Liu R."/>
            <person name="Luo Y."/>
            <person name="Hu S."/>
            <person name="Wang D."/>
            <person name="Wang C."/>
            <person name="Pandey M.K."/>
            <person name="Ge S."/>
            <person name="Xu Q."/>
            <person name="Li N."/>
            <person name="Li G."/>
            <person name="Huang Y."/>
            <person name="Saxena R.K."/>
            <person name="Ji Y."/>
            <person name="Li M."/>
            <person name="Yan X."/>
            <person name="He Y."/>
            <person name="Liu Y."/>
            <person name="Wang X."/>
            <person name="Xiang C."/>
            <person name="Varshney R.K."/>
            <person name="Ding H."/>
            <person name="Gao S."/>
            <person name="Zong X."/>
        </authorList>
    </citation>
    <scope>NUCLEOTIDE SEQUENCE [LARGE SCALE GENOMIC DNA]</scope>
    <source>
        <strain evidence="9 10">cv. Zhongwan 6</strain>
    </source>
</reference>
<dbReference type="Gene3D" id="1.10.472.10">
    <property type="entry name" value="Cyclin-like"/>
    <property type="match status" value="1"/>
</dbReference>
<dbReference type="PANTHER" id="PTHR11630">
    <property type="entry name" value="DNA REPLICATION LICENSING FACTOR MCM FAMILY MEMBER"/>
    <property type="match status" value="1"/>
</dbReference>
<accession>A0A9D4W562</accession>
<dbReference type="GO" id="GO:0042555">
    <property type="term" value="C:MCM complex"/>
    <property type="evidence" value="ECO:0007669"/>
    <property type="project" value="InterPro"/>
</dbReference>
<dbReference type="InterPro" id="IPR001208">
    <property type="entry name" value="MCM_dom"/>
</dbReference>
<keyword evidence="10" id="KW-1185">Reference proteome</keyword>
<organism evidence="9 10">
    <name type="scientific">Pisum sativum</name>
    <name type="common">Garden pea</name>
    <name type="synonym">Lathyrus oleraceus</name>
    <dbReference type="NCBI Taxonomy" id="3888"/>
    <lineage>
        <taxon>Eukaryota</taxon>
        <taxon>Viridiplantae</taxon>
        <taxon>Streptophyta</taxon>
        <taxon>Embryophyta</taxon>
        <taxon>Tracheophyta</taxon>
        <taxon>Spermatophyta</taxon>
        <taxon>Magnoliopsida</taxon>
        <taxon>eudicotyledons</taxon>
        <taxon>Gunneridae</taxon>
        <taxon>Pentapetalae</taxon>
        <taxon>rosids</taxon>
        <taxon>fabids</taxon>
        <taxon>Fabales</taxon>
        <taxon>Fabaceae</taxon>
        <taxon>Papilionoideae</taxon>
        <taxon>50 kb inversion clade</taxon>
        <taxon>NPAAA clade</taxon>
        <taxon>Hologalegina</taxon>
        <taxon>IRL clade</taxon>
        <taxon>Fabeae</taxon>
        <taxon>Lathyrus</taxon>
    </lineage>
</organism>
<gene>
    <name evidence="7" type="primary">MCM7</name>
    <name evidence="9" type="ORF">KIW84_062464</name>
</gene>
<dbReference type="SMART" id="SM00385">
    <property type="entry name" value="CYCLIN"/>
    <property type="match status" value="1"/>
</dbReference>
<evidence type="ECO:0000256" key="1">
    <source>
        <dbReference type="ARBA" id="ARBA00022618"/>
    </source>
</evidence>
<dbReference type="Pfam" id="PF02984">
    <property type="entry name" value="Cyclin_C"/>
    <property type="match status" value="1"/>
</dbReference>
<keyword evidence="7" id="KW-0539">Nucleus</keyword>
<comment type="similarity">
    <text evidence="7">Belongs to the MCM family.</text>
</comment>
<comment type="subcellular location">
    <subcellularLocation>
        <location evidence="7">Nucleus</location>
    </subcellularLocation>
</comment>
<dbReference type="PRINTS" id="PR01663">
    <property type="entry name" value="MCMPROTEIN7"/>
</dbReference>
<keyword evidence="1" id="KW-0132">Cell division</keyword>
<dbReference type="GO" id="GO:0000727">
    <property type="term" value="P:double-strand break repair via break-induced replication"/>
    <property type="evidence" value="ECO:0007669"/>
    <property type="project" value="TreeGrafter"/>
</dbReference>
<dbReference type="Gene3D" id="3.40.50.300">
    <property type="entry name" value="P-loop containing nucleotide triphosphate hydrolases"/>
    <property type="match status" value="1"/>
</dbReference>
<keyword evidence="7" id="KW-0235">DNA replication</keyword>
<dbReference type="EC" id="3.6.4.12" evidence="7"/>
<dbReference type="GO" id="GO:0017116">
    <property type="term" value="F:single-stranded DNA helicase activity"/>
    <property type="evidence" value="ECO:0007669"/>
    <property type="project" value="TreeGrafter"/>
</dbReference>